<sequence length="59" mass="7115">MAYLPLLQPDERHFAFIWRIFSSVRYKSQVEFEKLLICGSGGRKHKLHVREENGEQYFE</sequence>
<comment type="caution">
    <text evidence="1">The sequence shown here is derived from an EMBL/GenBank/DDBJ whole genome shotgun (WGS) entry which is preliminary data.</text>
</comment>
<dbReference type="Proteomes" id="UP001465976">
    <property type="component" value="Unassembled WGS sequence"/>
</dbReference>
<feature type="non-terminal residue" evidence="1">
    <location>
        <position position="59"/>
    </location>
</feature>
<reference evidence="1 2" key="1">
    <citation type="submission" date="2024-02" db="EMBL/GenBank/DDBJ databases">
        <title>A draft genome for the cacao thread blight pathogen Marasmius crinis-equi.</title>
        <authorList>
            <person name="Cohen S.P."/>
            <person name="Baruah I.K."/>
            <person name="Amoako-Attah I."/>
            <person name="Bukari Y."/>
            <person name="Meinhardt L.W."/>
            <person name="Bailey B.A."/>
        </authorList>
    </citation>
    <scope>NUCLEOTIDE SEQUENCE [LARGE SCALE GENOMIC DNA]</scope>
    <source>
        <strain evidence="1 2">GH-76</strain>
    </source>
</reference>
<protein>
    <submittedName>
        <fullName evidence="1">Uncharacterized protein</fullName>
    </submittedName>
</protein>
<proteinExistence type="predicted"/>
<accession>A0ABR3F2M4</accession>
<keyword evidence="2" id="KW-1185">Reference proteome</keyword>
<organism evidence="1 2">
    <name type="scientific">Marasmius crinis-equi</name>
    <dbReference type="NCBI Taxonomy" id="585013"/>
    <lineage>
        <taxon>Eukaryota</taxon>
        <taxon>Fungi</taxon>
        <taxon>Dikarya</taxon>
        <taxon>Basidiomycota</taxon>
        <taxon>Agaricomycotina</taxon>
        <taxon>Agaricomycetes</taxon>
        <taxon>Agaricomycetidae</taxon>
        <taxon>Agaricales</taxon>
        <taxon>Marasmiineae</taxon>
        <taxon>Marasmiaceae</taxon>
        <taxon>Marasmius</taxon>
    </lineage>
</organism>
<evidence type="ECO:0000313" key="2">
    <source>
        <dbReference type="Proteomes" id="UP001465976"/>
    </source>
</evidence>
<name>A0ABR3F2M4_9AGAR</name>
<gene>
    <name evidence="1" type="ORF">V5O48_012516</name>
</gene>
<evidence type="ECO:0000313" key="1">
    <source>
        <dbReference type="EMBL" id="KAL0569457.1"/>
    </source>
</evidence>
<dbReference type="EMBL" id="JBAHYK010001115">
    <property type="protein sequence ID" value="KAL0569457.1"/>
    <property type="molecule type" value="Genomic_DNA"/>
</dbReference>